<reference evidence="2 3" key="1">
    <citation type="submission" date="2016-07" db="EMBL/GenBank/DDBJ databases">
        <title>Pervasive Adenine N6-methylation of Active Genes in Fungi.</title>
        <authorList>
            <consortium name="DOE Joint Genome Institute"/>
            <person name="Mondo S.J."/>
            <person name="Dannebaum R.O."/>
            <person name="Kuo R.C."/>
            <person name="Labutti K."/>
            <person name="Haridas S."/>
            <person name="Kuo A."/>
            <person name="Salamov A."/>
            <person name="Ahrendt S.R."/>
            <person name="Lipzen A."/>
            <person name="Sullivan W."/>
            <person name="Andreopoulos W.B."/>
            <person name="Clum A."/>
            <person name="Lindquist E."/>
            <person name="Daum C."/>
            <person name="Ramamoorthy G.K."/>
            <person name="Gryganskyi A."/>
            <person name="Culley D."/>
            <person name="Magnuson J.K."/>
            <person name="James T.Y."/>
            <person name="O'Malley M.A."/>
            <person name="Stajich J.E."/>
            <person name="Spatafora J.W."/>
            <person name="Visel A."/>
            <person name="Grigoriev I.V."/>
        </authorList>
    </citation>
    <scope>NUCLEOTIDE SEQUENCE [LARGE SCALE GENOMIC DNA]</scope>
    <source>
        <strain evidence="2 3">PL171</strain>
    </source>
</reference>
<organism evidence="2 3">
    <name type="scientific">Catenaria anguillulae PL171</name>
    <dbReference type="NCBI Taxonomy" id="765915"/>
    <lineage>
        <taxon>Eukaryota</taxon>
        <taxon>Fungi</taxon>
        <taxon>Fungi incertae sedis</taxon>
        <taxon>Blastocladiomycota</taxon>
        <taxon>Blastocladiomycetes</taxon>
        <taxon>Blastocladiales</taxon>
        <taxon>Catenariaceae</taxon>
        <taxon>Catenaria</taxon>
    </lineage>
</organism>
<protein>
    <recommendedName>
        <fullName evidence="1">BTB domain-containing protein</fullName>
    </recommendedName>
</protein>
<dbReference type="InterPro" id="IPR000210">
    <property type="entry name" value="BTB/POZ_dom"/>
</dbReference>
<evidence type="ECO:0000259" key="1">
    <source>
        <dbReference type="PROSITE" id="PS50097"/>
    </source>
</evidence>
<feature type="domain" description="BTB" evidence="1">
    <location>
        <begin position="190"/>
        <end position="238"/>
    </location>
</feature>
<comment type="caution">
    <text evidence="2">The sequence shown here is derived from an EMBL/GenBank/DDBJ whole genome shotgun (WGS) entry which is preliminary data.</text>
</comment>
<dbReference type="SUPFAM" id="SSF54695">
    <property type="entry name" value="POZ domain"/>
    <property type="match status" value="1"/>
</dbReference>
<dbReference type="PROSITE" id="PS50097">
    <property type="entry name" value="BTB"/>
    <property type="match status" value="1"/>
</dbReference>
<dbReference type="Pfam" id="PF00651">
    <property type="entry name" value="BTB"/>
    <property type="match status" value="1"/>
</dbReference>
<dbReference type="AlphaFoldDB" id="A0A1Y2HEE2"/>
<dbReference type="Gene3D" id="3.30.710.10">
    <property type="entry name" value="Potassium Channel Kv1.1, Chain A"/>
    <property type="match status" value="1"/>
</dbReference>
<dbReference type="EMBL" id="MCFL01000040">
    <property type="protein sequence ID" value="ORZ32915.1"/>
    <property type="molecule type" value="Genomic_DNA"/>
</dbReference>
<accession>A0A1Y2HEE2</accession>
<dbReference type="Proteomes" id="UP000193411">
    <property type="component" value="Unassembled WGS sequence"/>
</dbReference>
<dbReference type="InterPro" id="IPR011333">
    <property type="entry name" value="SKP1/BTB/POZ_sf"/>
</dbReference>
<dbReference type="CDD" id="cd18186">
    <property type="entry name" value="BTB_POZ_ZBTB_KLHL-like"/>
    <property type="match status" value="1"/>
</dbReference>
<proteinExistence type="predicted"/>
<evidence type="ECO:0000313" key="3">
    <source>
        <dbReference type="Proteomes" id="UP000193411"/>
    </source>
</evidence>
<evidence type="ECO:0000313" key="2">
    <source>
        <dbReference type="EMBL" id="ORZ32915.1"/>
    </source>
</evidence>
<gene>
    <name evidence="2" type="ORF">BCR44DRAFT_1222555</name>
</gene>
<dbReference type="OrthoDB" id="6359943at2759"/>
<keyword evidence="3" id="KW-1185">Reference proteome</keyword>
<name>A0A1Y2HEE2_9FUNG</name>
<sequence length="238" mass="26058">MSDGFRTNQPTDVGRAQCEVHCSRSAFIPSLQIRIHSERLCAGLEIQAEFPPLHTCFAGSSSFFDFQIHTLLHSHINSSVALTAVLTIVKSNANQPSQHGDHQCQLGFGARKQPNLIFRITVAGESFTLARPANGRKYSVTFASTPFTPSDQVSLQCAHIKFEPMLVAVPAKYSILALPELVTFNDPTFSDCSLMPNDSSTAIHVSRAILARASPFFITMFKGDWADSVKADEPIQFG</sequence>